<gene>
    <name evidence="3" type="ORF">RIF25_14690</name>
</gene>
<feature type="region of interest" description="Disordered" evidence="2">
    <location>
        <begin position="93"/>
        <end position="146"/>
    </location>
</feature>
<reference evidence="4" key="1">
    <citation type="submission" date="2023-07" db="EMBL/GenBank/DDBJ databases">
        <authorList>
            <person name="Luz R."/>
            <person name="Cordeiro R."/>
            <person name="Fonseca A."/>
            <person name="Goncalves V."/>
        </authorList>
    </citation>
    <scope>NUCLEOTIDE SEQUENCE [LARGE SCALE GENOMIC DNA]</scope>
    <source>
        <strain evidence="4">BACA0444</strain>
    </source>
</reference>
<name>A0AAE4K0J8_9CYAN</name>
<evidence type="ECO:0000256" key="2">
    <source>
        <dbReference type="SAM" id="MobiDB-lite"/>
    </source>
</evidence>
<feature type="region of interest" description="Disordered" evidence="2">
    <location>
        <begin position="274"/>
        <end position="304"/>
    </location>
</feature>
<protein>
    <submittedName>
        <fullName evidence="3">Uncharacterized protein</fullName>
    </submittedName>
</protein>
<feature type="compositionally biased region" description="Polar residues" evidence="2">
    <location>
        <begin position="96"/>
        <end position="112"/>
    </location>
</feature>
<accession>A0AAE4K0J8</accession>
<organism evidence="3 4">
    <name type="scientific">Pseudocalidococcus azoricus BACA0444</name>
    <dbReference type="NCBI Taxonomy" id="2918990"/>
    <lineage>
        <taxon>Bacteria</taxon>
        <taxon>Bacillati</taxon>
        <taxon>Cyanobacteriota</taxon>
        <taxon>Cyanophyceae</taxon>
        <taxon>Acaryochloridales</taxon>
        <taxon>Thermosynechococcaceae</taxon>
        <taxon>Pseudocalidococcus</taxon>
        <taxon>Pseudocalidococcus azoricus</taxon>
    </lineage>
</organism>
<feature type="compositionally biased region" description="Polar residues" evidence="2">
    <location>
        <begin position="120"/>
        <end position="130"/>
    </location>
</feature>
<feature type="coiled-coil region" evidence="1">
    <location>
        <begin position="348"/>
        <end position="375"/>
    </location>
</feature>
<dbReference type="RefSeq" id="WP_322879264.1">
    <property type="nucleotide sequence ID" value="NZ_JAVMIP010000020.1"/>
</dbReference>
<keyword evidence="1" id="KW-0175">Coiled coil</keyword>
<proteinExistence type="predicted"/>
<sequence length="400" mass="45189">MANLEQIQQELTVLHDQARQGFAQLHQAYGRYLKILGPIAQQQLITAAYQVCTQIVPERFLKLEPEARERLQRKIHLLGEDLRLSLGELLPEQPVLEQSKTPTVEDQGTENSTEADENPESSPESLQTEDNQAKDITPSPKSLPEPNLEMTIAKLLHQAAHGVNRALQKVDILPEFPWEQILEIALKAQGRPLSRLPNIMMVMVAGPEDRSEDQPTARPQKSNHNPPSGGESGQLVESPSDDTEAQADAEETEKRDNIDIAAFFQALMNRRIQEADAEDEDQADEDEEDEIQFDPEDTSTSDSTLAQEVSRLQAQLNEMDVPPADDRPIPLIAIYLHLEDLDFNHPGLGSQRQQIRQLKIKLAQLQEKIAETFRQRLVLEASRAWRETWPRESLSKLPES</sequence>
<dbReference type="AlphaFoldDB" id="A0AAE4K0J8"/>
<evidence type="ECO:0000256" key="1">
    <source>
        <dbReference type="SAM" id="Coils"/>
    </source>
</evidence>
<keyword evidence="4" id="KW-1185">Reference proteome</keyword>
<dbReference type="Proteomes" id="UP001268256">
    <property type="component" value="Unassembled WGS sequence"/>
</dbReference>
<comment type="caution">
    <text evidence="3">The sequence shown here is derived from an EMBL/GenBank/DDBJ whole genome shotgun (WGS) entry which is preliminary data.</text>
</comment>
<evidence type="ECO:0000313" key="3">
    <source>
        <dbReference type="EMBL" id="MDS3862047.1"/>
    </source>
</evidence>
<dbReference type="EMBL" id="JAVMIP010000020">
    <property type="protein sequence ID" value="MDS3862047.1"/>
    <property type="molecule type" value="Genomic_DNA"/>
</dbReference>
<feature type="compositionally biased region" description="Acidic residues" evidence="2">
    <location>
        <begin position="239"/>
        <end position="251"/>
    </location>
</feature>
<feature type="compositionally biased region" description="Acidic residues" evidence="2">
    <location>
        <begin position="275"/>
        <end position="299"/>
    </location>
</feature>
<feature type="compositionally biased region" description="Polar residues" evidence="2">
    <location>
        <begin position="217"/>
        <end position="226"/>
    </location>
</feature>
<feature type="region of interest" description="Disordered" evidence="2">
    <location>
        <begin position="207"/>
        <end position="257"/>
    </location>
</feature>
<evidence type="ECO:0000313" key="4">
    <source>
        <dbReference type="Proteomes" id="UP001268256"/>
    </source>
</evidence>